<feature type="signal peptide" evidence="8">
    <location>
        <begin position="1"/>
        <end position="27"/>
    </location>
</feature>
<dbReference type="AlphaFoldDB" id="A0A1R1RVS4"/>
<dbReference type="FunFam" id="3.60.21.10:FF:000052">
    <property type="entry name" value="Endonuclease YhcR"/>
    <property type="match status" value="1"/>
</dbReference>
<keyword evidence="4 8" id="KW-0732">Signal</keyword>
<dbReference type="OrthoDB" id="9775118at2"/>
<feature type="domain" description="TNase-like" evidence="9">
    <location>
        <begin position="359"/>
        <end position="500"/>
    </location>
</feature>
<dbReference type="InterPro" id="IPR008334">
    <property type="entry name" value="5'-Nucleotdase_C"/>
</dbReference>
<feature type="compositionally biased region" description="Gly residues" evidence="6">
    <location>
        <begin position="1079"/>
        <end position="1098"/>
    </location>
</feature>
<keyword evidence="10" id="KW-0540">Nuclease</keyword>
<dbReference type="GO" id="GO:0004519">
    <property type="term" value="F:endonuclease activity"/>
    <property type="evidence" value="ECO:0007669"/>
    <property type="project" value="UniProtKB-KW"/>
</dbReference>
<dbReference type="Pfam" id="PF19886">
    <property type="entry name" value="DUF6359"/>
    <property type="match status" value="1"/>
</dbReference>
<evidence type="ECO:0000256" key="4">
    <source>
        <dbReference type="ARBA" id="ARBA00022729"/>
    </source>
</evidence>
<dbReference type="SMART" id="SM00318">
    <property type="entry name" value="SNc"/>
    <property type="match status" value="1"/>
</dbReference>
<dbReference type="Gene3D" id="3.90.780.10">
    <property type="entry name" value="5'-Nucleotidase, C-terminal domain"/>
    <property type="match status" value="1"/>
</dbReference>
<dbReference type="InterPro" id="IPR016071">
    <property type="entry name" value="Staphylococal_nuclease_OB-fold"/>
</dbReference>
<name>A0A1R1RVS4_9BACI</name>
<dbReference type="RefSeq" id="WP_076761526.1">
    <property type="nucleotide sequence ID" value="NZ_JARMMK010000001.1"/>
</dbReference>
<dbReference type="Pfam" id="PF00149">
    <property type="entry name" value="Metallophos"/>
    <property type="match status" value="1"/>
</dbReference>
<keyword evidence="2" id="KW-0134">Cell wall</keyword>
<dbReference type="Gene3D" id="3.60.21.10">
    <property type="match status" value="1"/>
</dbReference>
<evidence type="ECO:0000256" key="1">
    <source>
        <dbReference type="ARBA" id="ARBA00004168"/>
    </source>
</evidence>
<dbReference type="Pfam" id="PF02872">
    <property type="entry name" value="5_nucleotid_C"/>
    <property type="match status" value="1"/>
</dbReference>
<feature type="region of interest" description="Disordered" evidence="6">
    <location>
        <begin position="1069"/>
        <end position="1138"/>
    </location>
</feature>
<dbReference type="PANTHER" id="PTHR11575:SF24">
    <property type="entry name" value="5'-NUCLEOTIDASE"/>
    <property type="match status" value="1"/>
</dbReference>
<feature type="compositionally biased region" description="Basic and acidic residues" evidence="6">
    <location>
        <begin position="1101"/>
        <end position="1114"/>
    </location>
</feature>
<evidence type="ECO:0000256" key="6">
    <source>
        <dbReference type="SAM" id="MobiDB-lite"/>
    </source>
</evidence>
<dbReference type="PROSITE" id="PS00786">
    <property type="entry name" value="5_NUCLEOTIDASE_2"/>
    <property type="match status" value="1"/>
</dbReference>
<dbReference type="InterPro" id="IPR045939">
    <property type="entry name" value="YhcR_N"/>
</dbReference>
<evidence type="ECO:0000313" key="10">
    <source>
        <dbReference type="EMBL" id="OMI06188.1"/>
    </source>
</evidence>
<keyword evidence="3" id="KW-0964">Secreted</keyword>
<dbReference type="PRINTS" id="PR01607">
    <property type="entry name" value="APYRASEFAMLY"/>
</dbReference>
<dbReference type="PANTHER" id="PTHR11575">
    <property type="entry name" value="5'-NUCLEOTIDASE-RELATED"/>
    <property type="match status" value="1"/>
</dbReference>
<dbReference type="Proteomes" id="UP000187367">
    <property type="component" value="Unassembled WGS sequence"/>
</dbReference>
<dbReference type="GO" id="GO:0000166">
    <property type="term" value="F:nucleotide binding"/>
    <property type="evidence" value="ECO:0007669"/>
    <property type="project" value="InterPro"/>
</dbReference>
<evidence type="ECO:0000259" key="9">
    <source>
        <dbReference type="PROSITE" id="PS50830"/>
    </source>
</evidence>
<evidence type="ECO:0000256" key="7">
    <source>
        <dbReference type="SAM" id="Phobius"/>
    </source>
</evidence>
<accession>A0A1R1RVS4</accession>
<keyword evidence="10" id="KW-0255">Endonuclease</keyword>
<evidence type="ECO:0000256" key="2">
    <source>
        <dbReference type="ARBA" id="ARBA00022512"/>
    </source>
</evidence>
<organism evidence="10 11">
    <name type="scientific">Bacillus swezeyi</name>
    <dbReference type="NCBI Taxonomy" id="1925020"/>
    <lineage>
        <taxon>Bacteria</taxon>
        <taxon>Bacillati</taxon>
        <taxon>Bacillota</taxon>
        <taxon>Bacilli</taxon>
        <taxon>Bacillales</taxon>
        <taxon>Bacillaceae</taxon>
        <taxon>Bacillus</taxon>
    </lineage>
</organism>
<dbReference type="GO" id="GO:0009166">
    <property type="term" value="P:nucleotide catabolic process"/>
    <property type="evidence" value="ECO:0007669"/>
    <property type="project" value="InterPro"/>
</dbReference>
<dbReference type="CDD" id="cd04486">
    <property type="entry name" value="YhcR_OBF_like"/>
    <property type="match status" value="1"/>
</dbReference>
<feature type="chain" id="PRO_5043149256" evidence="8">
    <location>
        <begin position="28"/>
        <end position="1176"/>
    </location>
</feature>
<keyword evidence="7" id="KW-0812">Transmembrane</keyword>
<protein>
    <submittedName>
        <fullName evidence="10">Endonuclease</fullName>
    </submittedName>
</protein>
<keyword evidence="11" id="KW-1185">Reference proteome</keyword>
<sequence>MVHLLKNRFISCLVIAFIMMASFLALIAGESQGAESPISVEEAIKHNEGQAVVEGYVVGHTVAKGKYNVTGNFANDYNLAIADQKEETSPENILPVQIPASFRDQFGLQTNPHLIGKKLTIEGELSSYFNSPGLKSVQSIRLSDGKPSPAQPDMKTIADARKLLNETVKIKGIVTADQSAVGGGKLSTFIQDETAGINIFSASQGDFPELKEGMTVSVRGKITTYKGLTEIVPAPSGIEVTGEGAALPEPVSLTIEELKDDVKADENEGRLVKLKGYIESKPDTPAGGGYNLTMIDKNYNPLMLRVMEETNGVKLIEQGQWFEITGILSRYDTLQLLPRKPEDIKRLDGIGHPPPPSEGQYESIVDRVVDGDTIHLKEPVLGSTKVRYVNIDTAETYHTPKNDLDENQLKHGNRAKEYLQSILSPGYKVTVKVGKEAKDGYGRLLAQIITEDGLNTNLEMVKKGMASTYFIWPIGSEEDYDLFQNAVKKAKEEQLGIWNPDDLLLELPFEFRAREQGKGLTRHVGDSAEKTYVTPDEWREIPAERRIFFASSEEAEAAGYTKKEQNGNLSLRLLSMNDLHGKIDQKYQLDLNEDGQPDGTFGRMDYTAALLKQKKAEQKNTLLVHAGDMIGGSSPVSSLLQDEPTVEIMEEIGFDAGTVGNHEFDEGTDELLRMLKGGEHPEGKGTKDYDGQNFPLVCANCKLKNSGGSFLPPYEIVEVEGIPVAFIGVVTRSAADMVMPDGIKTIEFTDEIKAVNQAAEELKAKGIHSIAVLAHMTASQSGSTITGESADLANRADPEVDVIFAGHNHEVVNGEVNDILIVQAHEYGKAIGVVDLEIDRKTKDIVKKNADVEYVNQEKLSPDPAVSRILEKYGHMVEPIISEKVGEAAHNMAGGYSNDGDTPLGNLIADGMRQAMNSDFALMNGGGIRQDLKKGPITWGDLFNIQPFGNVLVRLEIKGSDLFDILDAQISPSYGPDYSISGFTYTWDPKTNKTADIFLEDGSPIAKDRTYTVTVNHFMASASGSKYSPISKLGKHPVTGPEDIEATVAFVKSFKEPIAYTSEGRIKKLDEASQPGGPPGNGNPDGSGSPGTGDGSGYNGEKPEDSDHGGKTDADGTGAVVQSGAEETPAGLSHDVRDGHILPNTATALYNILLYGFFLFMIGAILYGVKRGFVKR</sequence>
<dbReference type="InterPro" id="IPR036907">
    <property type="entry name" value="5'-Nucleotdase_C_sf"/>
</dbReference>
<keyword evidence="5" id="KW-0572">Peptidoglycan-anchor</keyword>
<accession>A0A1R1QNH8</accession>
<keyword evidence="7" id="KW-1133">Transmembrane helix</keyword>
<dbReference type="Pfam" id="PF00565">
    <property type="entry name" value="SNase"/>
    <property type="match status" value="1"/>
</dbReference>
<dbReference type="SUPFAM" id="SSF50199">
    <property type="entry name" value="Staphylococcal nuclease"/>
    <property type="match status" value="1"/>
</dbReference>
<dbReference type="InterPro" id="IPR006179">
    <property type="entry name" value="5_nucleotidase/apyrase"/>
</dbReference>
<dbReference type="InterPro" id="IPR029052">
    <property type="entry name" value="Metallo-depent_PP-like"/>
</dbReference>
<dbReference type="GO" id="GO:0030288">
    <property type="term" value="C:outer membrane-bounded periplasmic space"/>
    <property type="evidence" value="ECO:0007669"/>
    <property type="project" value="TreeGrafter"/>
</dbReference>
<dbReference type="GO" id="GO:0008253">
    <property type="term" value="F:5'-nucleotidase activity"/>
    <property type="evidence" value="ECO:0007669"/>
    <property type="project" value="TreeGrafter"/>
</dbReference>
<dbReference type="Gene3D" id="2.40.50.90">
    <property type="match status" value="1"/>
</dbReference>
<keyword evidence="10" id="KW-0378">Hydrolase</keyword>
<dbReference type="InterPro" id="IPR035437">
    <property type="entry name" value="SNase_OB-fold_sf"/>
</dbReference>
<evidence type="ECO:0000256" key="3">
    <source>
        <dbReference type="ARBA" id="ARBA00022525"/>
    </source>
</evidence>
<dbReference type="SUPFAM" id="SSF55816">
    <property type="entry name" value="5'-nucleotidase (syn. UDP-sugar hydrolase), C-terminal domain"/>
    <property type="match status" value="1"/>
</dbReference>
<evidence type="ECO:0000256" key="8">
    <source>
        <dbReference type="SAM" id="SignalP"/>
    </source>
</evidence>
<proteinExistence type="predicted"/>
<reference evidence="10 11" key="1">
    <citation type="submission" date="2017-01" db="EMBL/GenBank/DDBJ databases">
        <title>Bacillus phylogenomics.</title>
        <authorList>
            <person name="Dunlap C."/>
        </authorList>
    </citation>
    <scope>NUCLEOTIDE SEQUENCE [LARGE SCALE GENOMIC DNA]</scope>
    <source>
        <strain evidence="10 11">NRRL B-41282</strain>
    </source>
</reference>
<feature type="transmembrane region" description="Helical" evidence="7">
    <location>
        <begin position="1148"/>
        <end position="1169"/>
    </location>
</feature>
<gene>
    <name evidence="10" type="ORF">BW143_09675</name>
</gene>
<dbReference type="PROSITE" id="PS50830">
    <property type="entry name" value="TNASE_3"/>
    <property type="match status" value="1"/>
</dbReference>
<comment type="caution">
    <text evidence="10">The sequence shown here is derived from an EMBL/GenBank/DDBJ whole genome shotgun (WGS) entry which is preliminary data.</text>
</comment>
<dbReference type="CDD" id="cd00175">
    <property type="entry name" value="SNc"/>
    <property type="match status" value="1"/>
</dbReference>
<dbReference type="GO" id="GO:0008768">
    <property type="term" value="F:UDP-sugar diphosphatase activity"/>
    <property type="evidence" value="ECO:0007669"/>
    <property type="project" value="TreeGrafter"/>
</dbReference>
<dbReference type="EMBL" id="MTJL01000016">
    <property type="protein sequence ID" value="OMI06188.1"/>
    <property type="molecule type" value="Genomic_DNA"/>
</dbReference>
<dbReference type="GO" id="GO:0046872">
    <property type="term" value="F:metal ion binding"/>
    <property type="evidence" value="ECO:0007669"/>
    <property type="project" value="InterPro"/>
</dbReference>
<evidence type="ECO:0000313" key="11">
    <source>
        <dbReference type="Proteomes" id="UP000187367"/>
    </source>
</evidence>
<dbReference type="InterPro" id="IPR006146">
    <property type="entry name" value="5'-Nucleotdase_CS"/>
</dbReference>
<dbReference type="SUPFAM" id="SSF56300">
    <property type="entry name" value="Metallo-dependent phosphatases"/>
    <property type="match status" value="1"/>
</dbReference>
<evidence type="ECO:0000256" key="5">
    <source>
        <dbReference type="ARBA" id="ARBA00023088"/>
    </source>
</evidence>
<comment type="subcellular location">
    <subcellularLocation>
        <location evidence="1">Secreted</location>
        <location evidence="1">Cell wall</location>
        <topology evidence="1">Peptidoglycan-anchor</topology>
    </subcellularLocation>
</comment>
<dbReference type="InterPro" id="IPR004843">
    <property type="entry name" value="Calcineurin-like_PHP"/>
</dbReference>
<keyword evidence="7" id="KW-0472">Membrane</keyword>